<dbReference type="PANTHER" id="PTHR30213">
    <property type="entry name" value="INNER MEMBRANE PROTEIN YHJD"/>
    <property type="match status" value="1"/>
</dbReference>
<feature type="transmembrane region" description="Helical" evidence="6">
    <location>
        <begin position="133"/>
        <end position="155"/>
    </location>
</feature>
<feature type="transmembrane region" description="Helical" evidence="6">
    <location>
        <begin position="175"/>
        <end position="194"/>
    </location>
</feature>
<dbReference type="RefSeq" id="WP_005871668.1">
    <property type="nucleotide sequence ID" value="NZ_ACYG01000027.1"/>
</dbReference>
<gene>
    <name evidence="7" type="ORF">CAMGR0001_1129</name>
</gene>
<reference evidence="7 8" key="1">
    <citation type="submission" date="2009-07" db="EMBL/GenBank/DDBJ databases">
        <authorList>
            <person name="Madupu R."/>
            <person name="Sebastian Y."/>
            <person name="Durkin A.S."/>
            <person name="Torralba M."/>
            <person name="Methe B."/>
            <person name="Sutton G.G."/>
            <person name="Strausberg R.L."/>
            <person name="Nelson K.E."/>
        </authorList>
    </citation>
    <scope>NUCLEOTIDE SEQUENCE [LARGE SCALE GENOMIC DNA]</scope>
    <source>
        <strain evidence="7 8">RM3268</strain>
    </source>
</reference>
<evidence type="ECO:0000256" key="2">
    <source>
        <dbReference type="ARBA" id="ARBA00022475"/>
    </source>
</evidence>
<dbReference type="Proteomes" id="UP000005709">
    <property type="component" value="Unassembled WGS sequence"/>
</dbReference>
<keyword evidence="3 6" id="KW-0812">Transmembrane</keyword>
<keyword evidence="2" id="KW-1003">Cell membrane</keyword>
<feature type="transmembrane region" description="Helical" evidence="6">
    <location>
        <begin position="231"/>
        <end position="257"/>
    </location>
</feature>
<evidence type="ECO:0000313" key="8">
    <source>
        <dbReference type="Proteomes" id="UP000005709"/>
    </source>
</evidence>
<keyword evidence="8" id="KW-1185">Reference proteome</keyword>
<protein>
    <submittedName>
        <fullName evidence="7">YihY family protein</fullName>
    </submittedName>
</protein>
<dbReference type="eggNOG" id="COG1295">
    <property type="taxonomic scope" value="Bacteria"/>
</dbReference>
<evidence type="ECO:0000256" key="1">
    <source>
        <dbReference type="ARBA" id="ARBA00004651"/>
    </source>
</evidence>
<dbReference type="PANTHER" id="PTHR30213:SF0">
    <property type="entry name" value="UPF0761 MEMBRANE PROTEIN YIHY"/>
    <property type="match status" value="1"/>
</dbReference>
<sequence>MKKLIPALKQAQNRLKNFFRLYDTELMHHASSLSFHTILALLPVLMVSLSVFMQLPSFKGYYDKIMGFIFSNFLPANQASMAHYIEEFMANGLSLGVTGFCAVLVTSVLFFGDFEAIIARISHSPERSFFKSLSTYWTLMTLAPVGLGASFYISGELQELLNKTEFTSWINLLKILPYLIVWGIFAITYATAINREIRAKAVLASSLVASILWWLSRLVFAQYVFYNKTYLSIYGSFSVALFFFLWIYISWIFYLYGVKFCVFLDAKFKRGGERQSA</sequence>
<dbReference type="AlphaFoldDB" id="C8PIT0"/>
<evidence type="ECO:0000256" key="6">
    <source>
        <dbReference type="SAM" id="Phobius"/>
    </source>
</evidence>
<organism evidence="7 8">
    <name type="scientific">Campylobacter gracilis RM3268</name>
    <dbReference type="NCBI Taxonomy" id="553220"/>
    <lineage>
        <taxon>Bacteria</taxon>
        <taxon>Pseudomonadati</taxon>
        <taxon>Campylobacterota</taxon>
        <taxon>Epsilonproteobacteria</taxon>
        <taxon>Campylobacterales</taxon>
        <taxon>Campylobacteraceae</taxon>
        <taxon>Campylobacter</taxon>
    </lineage>
</organism>
<evidence type="ECO:0000313" key="7">
    <source>
        <dbReference type="EMBL" id="EEV16835.1"/>
    </source>
</evidence>
<dbReference type="OrthoDB" id="5372455at2"/>
<comment type="subcellular location">
    <subcellularLocation>
        <location evidence="1">Cell membrane</location>
        <topology evidence="1">Multi-pass membrane protein</topology>
    </subcellularLocation>
</comment>
<dbReference type="InterPro" id="IPR017039">
    <property type="entry name" value="Virul_fac_BrkB"/>
</dbReference>
<dbReference type="GO" id="GO:0005886">
    <property type="term" value="C:plasma membrane"/>
    <property type="evidence" value="ECO:0007669"/>
    <property type="project" value="UniProtKB-SubCell"/>
</dbReference>
<proteinExistence type="predicted"/>
<comment type="caution">
    <text evidence="7">The sequence shown here is derived from an EMBL/GenBank/DDBJ whole genome shotgun (WGS) entry which is preliminary data.</text>
</comment>
<name>C8PIT0_9BACT</name>
<dbReference type="EMBL" id="ACYG01000027">
    <property type="protein sequence ID" value="EEV16835.1"/>
    <property type="molecule type" value="Genomic_DNA"/>
</dbReference>
<evidence type="ECO:0000256" key="4">
    <source>
        <dbReference type="ARBA" id="ARBA00022989"/>
    </source>
</evidence>
<keyword evidence="5 6" id="KW-0472">Membrane</keyword>
<dbReference type="NCBIfam" id="TIGR00765">
    <property type="entry name" value="yihY_not_rbn"/>
    <property type="match status" value="1"/>
</dbReference>
<feature type="transmembrane region" description="Helical" evidence="6">
    <location>
        <begin position="91"/>
        <end position="112"/>
    </location>
</feature>
<dbReference type="PIRSF" id="PIRSF035875">
    <property type="entry name" value="RNase_BN"/>
    <property type="match status" value="1"/>
</dbReference>
<evidence type="ECO:0000256" key="3">
    <source>
        <dbReference type="ARBA" id="ARBA00022692"/>
    </source>
</evidence>
<evidence type="ECO:0000256" key="5">
    <source>
        <dbReference type="ARBA" id="ARBA00023136"/>
    </source>
</evidence>
<dbReference type="Pfam" id="PF03631">
    <property type="entry name" value="Virul_fac_BrkB"/>
    <property type="match status" value="1"/>
</dbReference>
<dbReference type="STRING" id="824.CGRAC_1002"/>
<keyword evidence="4 6" id="KW-1133">Transmembrane helix</keyword>
<accession>C8PIT0</accession>
<feature type="transmembrane region" description="Helical" evidence="6">
    <location>
        <begin position="33"/>
        <end position="53"/>
    </location>
</feature>
<feature type="transmembrane region" description="Helical" evidence="6">
    <location>
        <begin position="201"/>
        <end position="225"/>
    </location>
</feature>